<name>A0A4R9G6V4_9LEPT</name>
<evidence type="ECO:0000313" key="3">
    <source>
        <dbReference type="Proteomes" id="UP000298458"/>
    </source>
</evidence>
<comment type="caution">
    <text evidence="2">The sequence shown here is derived from an EMBL/GenBank/DDBJ whole genome shotgun (WGS) entry which is preliminary data.</text>
</comment>
<dbReference type="RefSeq" id="WP_135769190.1">
    <property type="nucleotide sequence ID" value="NZ_RQET01000013.1"/>
</dbReference>
<feature type="transmembrane region" description="Helical" evidence="1">
    <location>
        <begin position="48"/>
        <end position="67"/>
    </location>
</feature>
<accession>A0A4R9G6V4</accession>
<gene>
    <name evidence="2" type="ORF">EHO60_15885</name>
</gene>
<organism evidence="2 3">
    <name type="scientific">Leptospira fletcheri</name>
    <dbReference type="NCBI Taxonomy" id="2484981"/>
    <lineage>
        <taxon>Bacteria</taxon>
        <taxon>Pseudomonadati</taxon>
        <taxon>Spirochaetota</taxon>
        <taxon>Spirochaetia</taxon>
        <taxon>Leptospirales</taxon>
        <taxon>Leptospiraceae</taxon>
        <taxon>Leptospira</taxon>
    </lineage>
</organism>
<dbReference type="AlphaFoldDB" id="A0A4R9G6V4"/>
<keyword evidence="1" id="KW-0812">Transmembrane</keyword>
<keyword evidence="1" id="KW-0472">Membrane</keyword>
<keyword evidence="1" id="KW-1133">Transmembrane helix</keyword>
<feature type="transmembrane region" description="Helical" evidence="1">
    <location>
        <begin position="105"/>
        <end position="127"/>
    </location>
</feature>
<keyword evidence="3" id="KW-1185">Reference proteome</keyword>
<sequence length="173" mass="20180">MLFSSFLKDLGLAFPAIPVVLHGWQRFFSELYGRFKEFFFEKSGSEKFIFVFSFAQLLFSLSSWVGYKINLGSEEQENIRVATNIFFILPSFLVFFFGGFWRSDWLYKVLFVLQIFLGLLLGLGFFMPDIFFVSFSSESDYEFNWKFYTFAGVWLLTTLLVSASNGSKEGLKR</sequence>
<proteinExistence type="predicted"/>
<dbReference type="OrthoDB" id="329727at2"/>
<protein>
    <submittedName>
        <fullName evidence="2">Uncharacterized protein</fullName>
    </submittedName>
</protein>
<feature type="transmembrane region" description="Helical" evidence="1">
    <location>
        <begin position="12"/>
        <end position="28"/>
    </location>
</feature>
<evidence type="ECO:0000313" key="2">
    <source>
        <dbReference type="EMBL" id="TGK06507.1"/>
    </source>
</evidence>
<evidence type="ECO:0000256" key="1">
    <source>
        <dbReference type="SAM" id="Phobius"/>
    </source>
</evidence>
<reference evidence="2" key="1">
    <citation type="journal article" date="2019" name="PLoS Negl. Trop. Dis.">
        <title>Revisiting the worldwide diversity of Leptospira species in the environment.</title>
        <authorList>
            <person name="Vincent A.T."/>
            <person name="Schiettekatte O."/>
            <person name="Bourhy P."/>
            <person name="Veyrier F.J."/>
            <person name="Picardeau M."/>
        </authorList>
    </citation>
    <scope>NUCLEOTIDE SEQUENCE [LARGE SCALE GENOMIC DNA]</scope>
    <source>
        <strain evidence="2">SSW15</strain>
    </source>
</reference>
<feature type="transmembrane region" description="Helical" evidence="1">
    <location>
        <begin position="79"/>
        <end position="98"/>
    </location>
</feature>
<feature type="transmembrane region" description="Helical" evidence="1">
    <location>
        <begin position="147"/>
        <end position="166"/>
    </location>
</feature>
<dbReference type="EMBL" id="RQET01000013">
    <property type="protein sequence ID" value="TGK06507.1"/>
    <property type="molecule type" value="Genomic_DNA"/>
</dbReference>
<dbReference type="Proteomes" id="UP000298458">
    <property type="component" value="Unassembled WGS sequence"/>
</dbReference>